<sequence>MDVNMANKYYYCHVCQQQVIAHNEEGGCSLCGWNFLEELQTEDPQVLDPMVPLPESTSDETEERTDWEAELVSAGMELADAHFEARQGITADNIWNQPLMGGLLTNDQFDALLANFLEELESEVISIDPELLNNLPMTVIVQTDVDRSTACAICLKSFIPEEKVARLDCSHFFHRSCITRWLQERNRCPLCRQLVDATKWPSIV</sequence>
<dbReference type="InterPro" id="IPR013083">
    <property type="entry name" value="Znf_RING/FYVE/PHD"/>
</dbReference>
<dbReference type="GO" id="GO:0061630">
    <property type="term" value="F:ubiquitin protein ligase activity"/>
    <property type="evidence" value="ECO:0007669"/>
    <property type="project" value="TreeGrafter"/>
</dbReference>
<evidence type="ECO:0000256" key="4">
    <source>
        <dbReference type="PROSITE-ProRule" id="PRU00175"/>
    </source>
</evidence>
<dbReference type="WBParaSite" id="ALUE_0000290201-mRNA-1">
    <property type="protein sequence ID" value="ALUE_0000290201-mRNA-1"/>
    <property type="gene ID" value="ALUE_0000290201"/>
</dbReference>
<keyword evidence="3" id="KW-0862">Zinc</keyword>
<evidence type="ECO:0000256" key="1">
    <source>
        <dbReference type="ARBA" id="ARBA00022723"/>
    </source>
</evidence>
<keyword evidence="2 4" id="KW-0863">Zinc-finger</keyword>
<dbReference type="PROSITE" id="PS50089">
    <property type="entry name" value="ZF_RING_2"/>
    <property type="match status" value="1"/>
</dbReference>
<organism evidence="6 7">
    <name type="scientific">Ascaris lumbricoides</name>
    <name type="common">Giant roundworm</name>
    <dbReference type="NCBI Taxonomy" id="6252"/>
    <lineage>
        <taxon>Eukaryota</taxon>
        <taxon>Metazoa</taxon>
        <taxon>Ecdysozoa</taxon>
        <taxon>Nematoda</taxon>
        <taxon>Chromadorea</taxon>
        <taxon>Rhabditida</taxon>
        <taxon>Spirurina</taxon>
        <taxon>Ascaridomorpha</taxon>
        <taxon>Ascaridoidea</taxon>
        <taxon>Ascarididae</taxon>
        <taxon>Ascaris</taxon>
    </lineage>
</organism>
<dbReference type="PANTHER" id="PTHR45931">
    <property type="entry name" value="SI:CH211-59O9.10"/>
    <property type="match status" value="1"/>
</dbReference>
<dbReference type="SMART" id="SM00184">
    <property type="entry name" value="RING"/>
    <property type="match status" value="1"/>
</dbReference>
<evidence type="ECO:0000313" key="7">
    <source>
        <dbReference type="WBParaSite" id="ALUE_0000290201-mRNA-1"/>
    </source>
</evidence>
<dbReference type="CDD" id="cd16454">
    <property type="entry name" value="RING-H2_PA-TM-RING"/>
    <property type="match status" value="1"/>
</dbReference>
<protein>
    <submittedName>
        <fullName evidence="7">RING-type domain-containing protein</fullName>
    </submittedName>
</protein>
<dbReference type="Gene3D" id="3.30.40.10">
    <property type="entry name" value="Zinc/RING finger domain, C3HC4 (zinc finger)"/>
    <property type="match status" value="1"/>
</dbReference>
<dbReference type="InterPro" id="IPR051834">
    <property type="entry name" value="RING_finger_E3_ligase"/>
</dbReference>
<evidence type="ECO:0000256" key="2">
    <source>
        <dbReference type="ARBA" id="ARBA00022771"/>
    </source>
</evidence>
<dbReference type="Pfam" id="PF13639">
    <property type="entry name" value="zf-RING_2"/>
    <property type="match status" value="1"/>
</dbReference>
<proteinExistence type="predicted"/>
<name>A0A0M3HMU3_ASCLU</name>
<dbReference type="GO" id="GO:0008270">
    <property type="term" value="F:zinc ion binding"/>
    <property type="evidence" value="ECO:0007669"/>
    <property type="project" value="UniProtKB-KW"/>
</dbReference>
<dbReference type="AlphaFoldDB" id="A0A0M3HMU3"/>
<evidence type="ECO:0000259" key="5">
    <source>
        <dbReference type="PROSITE" id="PS50089"/>
    </source>
</evidence>
<keyword evidence="6" id="KW-1185">Reference proteome</keyword>
<accession>A0A0M3HMU3</accession>
<dbReference type="Proteomes" id="UP000036681">
    <property type="component" value="Unplaced"/>
</dbReference>
<dbReference type="SUPFAM" id="SSF57850">
    <property type="entry name" value="RING/U-box"/>
    <property type="match status" value="1"/>
</dbReference>
<dbReference type="GO" id="GO:0005634">
    <property type="term" value="C:nucleus"/>
    <property type="evidence" value="ECO:0007669"/>
    <property type="project" value="TreeGrafter"/>
</dbReference>
<reference evidence="7" key="1">
    <citation type="submission" date="2017-02" db="UniProtKB">
        <authorList>
            <consortium name="WormBaseParasite"/>
        </authorList>
    </citation>
    <scope>IDENTIFICATION</scope>
</reference>
<keyword evidence="1" id="KW-0479">Metal-binding</keyword>
<evidence type="ECO:0000256" key="3">
    <source>
        <dbReference type="ARBA" id="ARBA00022833"/>
    </source>
</evidence>
<dbReference type="GO" id="GO:0006511">
    <property type="term" value="P:ubiquitin-dependent protein catabolic process"/>
    <property type="evidence" value="ECO:0007669"/>
    <property type="project" value="TreeGrafter"/>
</dbReference>
<dbReference type="InterPro" id="IPR001841">
    <property type="entry name" value="Znf_RING"/>
</dbReference>
<dbReference type="PANTHER" id="PTHR45931:SF3">
    <property type="entry name" value="RING ZINC FINGER-CONTAINING PROTEIN"/>
    <property type="match status" value="1"/>
</dbReference>
<feature type="domain" description="RING-type" evidence="5">
    <location>
        <begin position="151"/>
        <end position="192"/>
    </location>
</feature>
<evidence type="ECO:0000313" key="6">
    <source>
        <dbReference type="Proteomes" id="UP000036681"/>
    </source>
</evidence>